<dbReference type="Proteomes" id="UP000198959">
    <property type="component" value="Unassembled WGS sequence"/>
</dbReference>
<dbReference type="STRING" id="145854.GA0074692_0767"/>
<dbReference type="GO" id="GO:0050097">
    <property type="term" value="F:methylaspartate mutase activity"/>
    <property type="evidence" value="ECO:0007669"/>
    <property type="project" value="InterPro"/>
</dbReference>
<evidence type="ECO:0000313" key="5">
    <source>
        <dbReference type="EMBL" id="SCL20028.1"/>
    </source>
</evidence>
<dbReference type="RefSeq" id="WP_091639371.1">
    <property type="nucleotide sequence ID" value="NZ_FMHW01000002.1"/>
</dbReference>
<feature type="region of interest" description="Disordered" evidence="4">
    <location>
        <begin position="475"/>
        <end position="494"/>
    </location>
</feature>
<evidence type="ECO:0000256" key="4">
    <source>
        <dbReference type="SAM" id="MobiDB-lite"/>
    </source>
</evidence>
<dbReference type="EMBL" id="FMHW01000002">
    <property type="protein sequence ID" value="SCL20028.1"/>
    <property type="molecule type" value="Genomic_DNA"/>
</dbReference>
<dbReference type="InterPro" id="IPR016176">
    <property type="entry name" value="Cbl-dep_enz_cat"/>
</dbReference>
<dbReference type="Gene3D" id="3.20.20.240">
    <property type="entry name" value="Methylmalonyl-CoA mutase"/>
    <property type="match status" value="1"/>
</dbReference>
<name>A0A1C6RS96_9ACTN</name>
<dbReference type="GO" id="GO:0031419">
    <property type="term" value="F:cobalamin binding"/>
    <property type="evidence" value="ECO:0007669"/>
    <property type="project" value="UniProtKB-KW"/>
</dbReference>
<dbReference type="OrthoDB" id="5332339at2"/>
<evidence type="ECO:0000256" key="1">
    <source>
        <dbReference type="ARBA" id="ARBA00022628"/>
    </source>
</evidence>
<evidence type="ECO:0000256" key="2">
    <source>
        <dbReference type="ARBA" id="ARBA00023235"/>
    </source>
</evidence>
<dbReference type="InterPro" id="IPR014714">
    <property type="entry name" value="Glu_mut_E_C_dom_sf"/>
</dbReference>
<keyword evidence="6" id="KW-1185">Reference proteome</keyword>
<dbReference type="InterPro" id="IPR006396">
    <property type="entry name" value="Glu_mut_E"/>
</dbReference>
<gene>
    <name evidence="5" type="ORF">GA0074692_0767</name>
</gene>
<evidence type="ECO:0000256" key="3">
    <source>
        <dbReference type="ARBA" id="ARBA00023285"/>
    </source>
</evidence>
<accession>A0A1C6RS96</accession>
<proteinExistence type="predicted"/>
<dbReference type="AlphaFoldDB" id="A0A1C6RS96"/>
<protein>
    <submittedName>
        <fullName evidence="5">Glutamate mutase subunit E</fullName>
    </submittedName>
</protein>
<dbReference type="SUPFAM" id="SSF51703">
    <property type="entry name" value="Cobalamin (vitamin B12)-dependent enzymes"/>
    <property type="match status" value="1"/>
</dbReference>
<organism evidence="5 6">
    <name type="scientific">Micromonospora pallida</name>
    <dbReference type="NCBI Taxonomy" id="145854"/>
    <lineage>
        <taxon>Bacteria</taxon>
        <taxon>Bacillati</taxon>
        <taxon>Actinomycetota</taxon>
        <taxon>Actinomycetes</taxon>
        <taxon>Micromonosporales</taxon>
        <taxon>Micromonosporaceae</taxon>
        <taxon>Micromonospora</taxon>
    </lineage>
</organism>
<reference evidence="6" key="1">
    <citation type="submission" date="2016-06" db="EMBL/GenBank/DDBJ databases">
        <authorList>
            <person name="Varghese N."/>
            <person name="Submissions Spin"/>
        </authorList>
    </citation>
    <scope>NUCLEOTIDE SEQUENCE [LARGE SCALE GENOMIC DNA]</scope>
    <source>
        <strain evidence="6">DSM 43817</strain>
    </source>
</reference>
<keyword evidence="2" id="KW-0413">Isomerase</keyword>
<dbReference type="GO" id="GO:0019670">
    <property type="term" value="P:anaerobic L-glutamate catabolic process"/>
    <property type="evidence" value="ECO:0007669"/>
    <property type="project" value="InterPro"/>
</dbReference>
<sequence>MPELPSNEKIELADFLRRRERVFREQLDREPYDLDECTAWAVRNAQRGTMSGLLADAKAAGGTVVVPRAGVATMDGQRALMRELDEAGAGVLPITVDSLTRELKFDEAARRLAASTATDSQLNGFPIVAHGIDATRELIASFDKPVIIRANAVDLRIVAETGLAAGGTAFVSGPMYATLEYSKHTSLAESIPKWQYVFRLLGHYTEAGVPAGDDAVGFAQSGTCSVPSLMLVGTVIDALIMAGQGVKHIMPYAMLQGNIAQDVACCLASEALTQEYLRRLGFDDVTTYVASSDWNGAFPRRTPDAYGLIAANIVAAAIAKAPLNYVKTIEEGIGVPTAAANAASIRVTRYLLRLIGLQADSLRSPDVQFEFDLILLQARAILDAVLDAGDGDPVRGAVRALELGVLDIPFSPNIHVKGNVLPIRDAAGAVRFLDHGNLPIPAEATRLEAERLARRRGDGPELSYQDMIDDLQFLELDPPPATTPAGPTSARTRA</sequence>
<keyword evidence="1" id="KW-0846">Cobalamin</keyword>
<feature type="compositionally biased region" description="Low complexity" evidence="4">
    <location>
        <begin position="483"/>
        <end position="494"/>
    </location>
</feature>
<evidence type="ECO:0000313" key="6">
    <source>
        <dbReference type="Proteomes" id="UP000198959"/>
    </source>
</evidence>
<keyword evidence="3" id="KW-0170">Cobalt</keyword>
<dbReference type="Pfam" id="PF06368">
    <property type="entry name" value="Met_asp_mut_E"/>
    <property type="match status" value="1"/>
</dbReference>
<dbReference type="Gene3D" id="3.90.970.10">
    <property type="match status" value="1"/>
</dbReference>